<reference evidence="3" key="1">
    <citation type="journal article" date="2014" name="Front. Microbiol.">
        <title>High frequency of phylogenetically diverse reductive dehalogenase-homologous genes in deep subseafloor sedimentary metagenomes.</title>
        <authorList>
            <person name="Kawai M."/>
            <person name="Futagami T."/>
            <person name="Toyoda A."/>
            <person name="Takaki Y."/>
            <person name="Nishi S."/>
            <person name="Hori S."/>
            <person name="Arai W."/>
            <person name="Tsubouchi T."/>
            <person name="Morono Y."/>
            <person name="Uchiyama I."/>
            <person name="Ito T."/>
            <person name="Fujiyama A."/>
            <person name="Inagaki F."/>
            <person name="Takami H."/>
        </authorList>
    </citation>
    <scope>NUCLEOTIDE SEQUENCE</scope>
    <source>
        <strain evidence="3">Expedition CK06-06</strain>
    </source>
</reference>
<dbReference type="SUPFAM" id="SSF75005">
    <property type="entry name" value="Arabinanase/levansucrase/invertase"/>
    <property type="match status" value="1"/>
</dbReference>
<dbReference type="InterPro" id="IPR007184">
    <property type="entry name" value="Mannoside_phosphorylase"/>
</dbReference>
<dbReference type="PANTHER" id="PTHR34106">
    <property type="entry name" value="GLYCOSIDASE"/>
    <property type="match status" value="1"/>
</dbReference>
<dbReference type="PANTHER" id="PTHR34106:SF4">
    <property type="entry name" value="BLL5143 PROTEIN"/>
    <property type="match status" value="1"/>
</dbReference>
<proteinExistence type="predicted"/>
<evidence type="ECO:0000256" key="1">
    <source>
        <dbReference type="ARBA" id="ARBA00022676"/>
    </source>
</evidence>
<feature type="non-terminal residue" evidence="3">
    <location>
        <position position="1"/>
    </location>
</feature>
<dbReference type="Gene3D" id="2.115.10.20">
    <property type="entry name" value="Glycosyl hydrolase domain, family 43"/>
    <property type="match status" value="1"/>
</dbReference>
<sequence length="254" mass="29453">WNSPFKVRDRVYHKHTFFLKLIEMGGYNDVTQAVLDRLADEFVYADLLQAIEEAHHPDLDPLLYEEAAERIRWLARSNYHLTFPDDCDVSEVVIYPVTENESRGIEDARFVRFVDEDGAATYYGTYTAYNGFHILPQLIETPDFHHFRISTLNGQYAQNKGAALFPRKIDGWYMMISRVDGENLWLMWSDNIRFWNEAKRLQAPTFPWEFVQIGNCGSPLETAAGWLLLTHGVGPMRRYCIGATLLDLEDPTHV</sequence>
<comment type="caution">
    <text evidence="3">The sequence shown here is derived from an EMBL/GenBank/DDBJ whole genome shotgun (WGS) entry which is preliminary data.</text>
</comment>
<evidence type="ECO:0000313" key="3">
    <source>
        <dbReference type="EMBL" id="GAG33986.1"/>
    </source>
</evidence>
<organism evidence="3">
    <name type="scientific">marine sediment metagenome</name>
    <dbReference type="NCBI Taxonomy" id="412755"/>
    <lineage>
        <taxon>unclassified sequences</taxon>
        <taxon>metagenomes</taxon>
        <taxon>ecological metagenomes</taxon>
    </lineage>
</organism>
<dbReference type="GO" id="GO:0016757">
    <property type="term" value="F:glycosyltransferase activity"/>
    <property type="evidence" value="ECO:0007669"/>
    <property type="project" value="UniProtKB-KW"/>
</dbReference>
<protein>
    <recommendedName>
        <fullName evidence="4">Glycosidase</fullName>
    </recommendedName>
</protein>
<dbReference type="Pfam" id="PF04041">
    <property type="entry name" value="Glyco_hydro_130"/>
    <property type="match status" value="1"/>
</dbReference>
<accession>X0YAW5</accession>
<keyword evidence="2" id="KW-0808">Transferase</keyword>
<evidence type="ECO:0008006" key="4">
    <source>
        <dbReference type="Google" id="ProtNLM"/>
    </source>
</evidence>
<dbReference type="EMBL" id="BARS01040276">
    <property type="protein sequence ID" value="GAG33986.1"/>
    <property type="molecule type" value="Genomic_DNA"/>
</dbReference>
<gene>
    <name evidence="3" type="ORF">S01H1_61427</name>
</gene>
<dbReference type="InterPro" id="IPR023296">
    <property type="entry name" value="Glyco_hydro_beta-prop_sf"/>
</dbReference>
<dbReference type="AlphaFoldDB" id="X0YAW5"/>
<feature type="non-terminal residue" evidence="3">
    <location>
        <position position="254"/>
    </location>
</feature>
<evidence type="ECO:0000256" key="2">
    <source>
        <dbReference type="ARBA" id="ARBA00022679"/>
    </source>
</evidence>
<keyword evidence="1" id="KW-0328">Glycosyltransferase</keyword>
<name>X0YAW5_9ZZZZ</name>